<comment type="caution">
    <text evidence="2">The sequence shown here is derived from an EMBL/GenBank/DDBJ whole genome shotgun (WGS) entry which is preliminary data.</text>
</comment>
<dbReference type="RefSeq" id="WP_169670408.1">
    <property type="nucleotide sequence ID" value="NZ_JABBHF010000002.1"/>
</dbReference>
<dbReference type="PANTHER" id="PTHR45871:SF1">
    <property type="entry name" value="PHOSPHATIDYLINOSITOL N-ACETYLGLUCOSAMINYLTRANSFERASE SUBUNIT A"/>
    <property type="match status" value="1"/>
</dbReference>
<feature type="domain" description="Glycosyl transferase family 1" evidence="1">
    <location>
        <begin position="177"/>
        <end position="331"/>
    </location>
</feature>
<protein>
    <submittedName>
        <fullName evidence="2">Glycosyltransferase family 4 protein</fullName>
    </submittedName>
</protein>
<evidence type="ECO:0000313" key="2">
    <source>
        <dbReference type="EMBL" id="NMH86668.1"/>
    </source>
</evidence>
<dbReference type="CDD" id="cd03801">
    <property type="entry name" value="GT4_PimA-like"/>
    <property type="match status" value="1"/>
</dbReference>
<sequence length="350" mass="40718">MNKRLLFITPMFPKDKAEDTIVPFITHFTETFVNNTDAEVDILALMFPLSKDYFYEGIKVYTIKSGYKKKLKMFPYLIKAISRGIYLDKKNNYDGILCFWYSQSTLVGKVISKFTRTPQIVWMLGQDVKKNNKYLNWIKIPAHKIIMVSNQQRNIFYKNYKIYVKKIANVAINPKRFPKINNEERKIQILGVGNLSPLKNYSLFIDIIQVLKKEFSNISVVLCGGDGEDKNSLLKKVDDFDLSNNIKFTGTIPHKKVLNFMNNSTIFLHTSKFEGNPTVVQEALYSGCYVISTIPMEQSSKMDTFFHSTEKDEIINKIKNILHNQKFLAKRVEKFKMTDTIDTVYKAFFD</sequence>
<dbReference type="EMBL" id="JABBHF010000002">
    <property type="protein sequence ID" value="NMH86668.1"/>
    <property type="molecule type" value="Genomic_DNA"/>
</dbReference>
<dbReference type="InterPro" id="IPR001296">
    <property type="entry name" value="Glyco_trans_1"/>
</dbReference>
<dbReference type="PANTHER" id="PTHR45871">
    <property type="entry name" value="N-ACETYLGLUCOSAMINYL-PHOSPHATIDYLINOSITOL BIOSYNTHETIC PROTEIN"/>
    <property type="match status" value="1"/>
</dbReference>
<dbReference type="Pfam" id="PF00534">
    <property type="entry name" value="Glycos_transf_1"/>
    <property type="match status" value="1"/>
</dbReference>
<organism evidence="2 3">
    <name type="scientific">Flavivirga algicola</name>
    <dbReference type="NCBI Taxonomy" id="2729136"/>
    <lineage>
        <taxon>Bacteria</taxon>
        <taxon>Pseudomonadati</taxon>
        <taxon>Bacteroidota</taxon>
        <taxon>Flavobacteriia</taxon>
        <taxon>Flavobacteriales</taxon>
        <taxon>Flavobacteriaceae</taxon>
        <taxon>Flavivirga</taxon>
    </lineage>
</organism>
<dbReference type="Proteomes" id="UP000746690">
    <property type="component" value="Unassembled WGS sequence"/>
</dbReference>
<dbReference type="SUPFAM" id="SSF53756">
    <property type="entry name" value="UDP-Glycosyltransferase/glycogen phosphorylase"/>
    <property type="match status" value="1"/>
</dbReference>
<name>A0ABX1RV61_9FLAO</name>
<proteinExistence type="predicted"/>
<evidence type="ECO:0000259" key="1">
    <source>
        <dbReference type="Pfam" id="PF00534"/>
    </source>
</evidence>
<accession>A0ABX1RV61</accession>
<gene>
    <name evidence="2" type="ORF">HHX25_04075</name>
</gene>
<evidence type="ECO:0000313" key="3">
    <source>
        <dbReference type="Proteomes" id="UP000746690"/>
    </source>
</evidence>
<reference evidence="2 3" key="1">
    <citation type="submission" date="2020-04" db="EMBL/GenBank/DDBJ databases">
        <title>A Flavivirga sp. nov.</title>
        <authorList>
            <person name="Sun X."/>
        </authorList>
    </citation>
    <scope>NUCLEOTIDE SEQUENCE [LARGE SCALE GENOMIC DNA]</scope>
    <source>
        <strain evidence="2 3">Y03</strain>
    </source>
</reference>
<dbReference type="Gene3D" id="3.40.50.2000">
    <property type="entry name" value="Glycogen Phosphorylase B"/>
    <property type="match status" value="2"/>
</dbReference>
<keyword evidence="3" id="KW-1185">Reference proteome</keyword>